<evidence type="ECO:0000313" key="5">
    <source>
        <dbReference type="Proteomes" id="UP000521943"/>
    </source>
</evidence>
<feature type="compositionally biased region" description="Acidic residues" evidence="1">
    <location>
        <begin position="610"/>
        <end position="622"/>
    </location>
</feature>
<dbReference type="InterPro" id="IPR036047">
    <property type="entry name" value="F-box-like_dom_sf"/>
</dbReference>
<keyword evidence="2" id="KW-0732">Signal</keyword>
<dbReference type="InterPro" id="IPR001810">
    <property type="entry name" value="F-box_dom"/>
</dbReference>
<proteinExistence type="predicted"/>
<feature type="domain" description="F-box" evidence="3">
    <location>
        <begin position="4"/>
        <end position="50"/>
    </location>
</feature>
<accession>A0A8H6HQ77</accession>
<evidence type="ECO:0000259" key="3">
    <source>
        <dbReference type="PROSITE" id="PS50181"/>
    </source>
</evidence>
<feature type="chain" id="PRO_5034885260" description="F-box domain-containing protein" evidence="2">
    <location>
        <begin position="21"/>
        <end position="697"/>
    </location>
</feature>
<gene>
    <name evidence="4" type="ORF">DFP72DRAFT_1172544</name>
</gene>
<dbReference type="Proteomes" id="UP000521943">
    <property type="component" value="Unassembled WGS sequence"/>
</dbReference>
<reference evidence="4 5" key="1">
    <citation type="submission" date="2020-07" db="EMBL/GenBank/DDBJ databases">
        <title>Comparative genomics of pyrophilous fungi reveals a link between fire events and developmental genes.</title>
        <authorList>
            <consortium name="DOE Joint Genome Institute"/>
            <person name="Steindorff A.S."/>
            <person name="Carver A."/>
            <person name="Calhoun S."/>
            <person name="Stillman K."/>
            <person name="Liu H."/>
            <person name="Lipzen A."/>
            <person name="Pangilinan J."/>
            <person name="Labutti K."/>
            <person name="Bruns T.D."/>
            <person name="Grigoriev I.V."/>
        </authorList>
    </citation>
    <scope>NUCLEOTIDE SEQUENCE [LARGE SCALE GENOMIC DNA]</scope>
    <source>
        <strain evidence="4 5">CBS 144469</strain>
    </source>
</reference>
<feature type="region of interest" description="Disordered" evidence="1">
    <location>
        <begin position="496"/>
        <end position="697"/>
    </location>
</feature>
<comment type="caution">
    <text evidence="4">The sequence shown here is derived from an EMBL/GenBank/DDBJ whole genome shotgun (WGS) entry which is preliminary data.</text>
</comment>
<dbReference type="SUPFAM" id="SSF81383">
    <property type="entry name" value="F-box domain"/>
    <property type="match status" value="1"/>
</dbReference>
<feature type="compositionally biased region" description="Basic and acidic residues" evidence="1">
    <location>
        <begin position="504"/>
        <end position="518"/>
    </location>
</feature>
<feature type="compositionally biased region" description="Acidic residues" evidence="1">
    <location>
        <begin position="630"/>
        <end position="654"/>
    </location>
</feature>
<feature type="compositionally biased region" description="Acidic residues" evidence="1">
    <location>
        <begin position="529"/>
        <end position="600"/>
    </location>
</feature>
<dbReference type="SMART" id="SM00256">
    <property type="entry name" value="FBOX"/>
    <property type="match status" value="1"/>
</dbReference>
<feature type="signal peptide" evidence="2">
    <location>
        <begin position="1"/>
        <end position="20"/>
    </location>
</feature>
<feature type="compositionally biased region" description="Acidic residues" evidence="1">
    <location>
        <begin position="669"/>
        <end position="679"/>
    </location>
</feature>
<evidence type="ECO:0000256" key="2">
    <source>
        <dbReference type="SAM" id="SignalP"/>
    </source>
</evidence>
<sequence>MPPMATLTALPLELLSLILQELGLEDFLRTRAVCKPMYVAGRSRHVWSSFLRTNLGTTLPHPFFLPKPIQECSHVELESSIRRWDADWALKMPLQVNNLPVVKEGPTRDPLLCTSFCMVPGGQFVLAGLADGSVWTFDLSGGLVSTPDVRASLLVPPPATLPETAGAVQVRLAMDYISDEALGETARETYHLSQFNLATIACPTEDELSSSHVNVWRIHLSPIATSDGIFAGHEIRLGDHLCSYMESTTDYLCGLSLFGNTIAYSMQSPPTDCTVIVNWQDADAKKEDDELLRWYIPDTPIMTIHLLPGDRIFVENNRVVAILNWRVCCPTSTLPPSRQDLQYIPYPWSRTLMSPVSGFAISSPVIMGDAIRLVVPTSKAVYSLTIPIDDHDLKAVQFQELMVTSFSADRGAQSFGSRRAVGIDHTLDGIYIFTAQYRFKEDISKKGYRPSCRRHPYPFGGAKGSFPGYLLFDQFSNRIVQTDKHASYFITLSSHASHSLNSKETTETDTMERGETGRVEGVAIAGHEGEEDEDEEDEETSEEDEDEDVTSEEETDEDEDETSEEETDEDEYETCEEGEDETGEVDEDETGVVEEDETGVVEEGNPGEREEGEGTSDDDDDDGPGRVEENTDGEFRDEDEDEANEGQELGDEGEVSSGGESNGGAKEDREEEEEGEEDVKENHSEERGLGVPELPSI</sequence>
<organism evidence="4 5">
    <name type="scientific">Ephemerocybe angulata</name>
    <dbReference type="NCBI Taxonomy" id="980116"/>
    <lineage>
        <taxon>Eukaryota</taxon>
        <taxon>Fungi</taxon>
        <taxon>Dikarya</taxon>
        <taxon>Basidiomycota</taxon>
        <taxon>Agaricomycotina</taxon>
        <taxon>Agaricomycetes</taxon>
        <taxon>Agaricomycetidae</taxon>
        <taxon>Agaricales</taxon>
        <taxon>Agaricineae</taxon>
        <taxon>Psathyrellaceae</taxon>
        <taxon>Ephemerocybe</taxon>
    </lineage>
</organism>
<dbReference type="Pfam" id="PF00646">
    <property type="entry name" value="F-box"/>
    <property type="match status" value="1"/>
</dbReference>
<keyword evidence="5" id="KW-1185">Reference proteome</keyword>
<dbReference type="EMBL" id="JACGCI010000052">
    <property type="protein sequence ID" value="KAF6751179.1"/>
    <property type="molecule type" value="Genomic_DNA"/>
</dbReference>
<evidence type="ECO:0000313" key="4">
    <source>
        <dbReference type="EMBL" id="KAF6751179.1"/>
    </source>
</evidence>
<protein>
    <recommendedName>
        <fullName evidence="3">F-box domain-containing protein</fullName>
    </recommendedName>
</protein>
<dbReference type="OrthoDB" id="3068592at2759"/>
<name>A0A8H6HQ77_9AGAR</name>
<dbReference type="PROSITE" id="PS50181">
    <property type="entry name" value="FBOX"/>
    <property type="match status" value="1"/>
</dbReference>
<dbReference type="AlphaFoldDB" id="A0A8H6HQ77"/>
<evidence type="ECO:0000256" key="1">
    <source>
        <dbReference type="SAM" id="MobiDB-lite"/>
    </source>
</evidence>